<keyword evidence="1" id="KW-0812">Transmembrane</keyword>
<keyword evidence="1" id="KW-1133">Transmembrane helix</keyword>
<evidence type="ECO:0000313" key="3">
    <source>
        <dbReference type="Proteomes" id="UP000007887"/>
    </source>
</evidence>
<dbReference type="Proteomes" id="UP000007887">
    <property type="component" value="Chromosome"/>
</dbReference>
<keyword evidence="1" id="KW-0472">Membrane</keyword>
<dbReference type="HOGENOM" id="CLU_3332881_0_0_9"/>
<evidence type="ECO:0008006" key="4">
    <source>
        <dbReference type="Google" id="ProtNLM"/>
    </source>
</evidence>
<reference evidence="2 3" key="1">
    <citation type="submission" date="2011-10" db="EMBL/GenBank/DDBJ databases">
        <title>Whole genome sequence of Selenomonas ruminantium subsp. lactilytica TAM6421.</title>
        <authorList>
            <person name="Oguchi A."/>
            <person name="Ankai A."/>
            <person name="Kaneko J."/>
            <person name="Yamada-Narita S."/>
            <person name="Fukui S."/>
            <person name="Takahashi M."/>
            <person name="Onodera T."/>
            <person name="Kojima S."/>
            <person name="Fushimi T."/>
            <person name="Abe N."/>
            <person name="Kamio Y."/>
            <person name="Yamazaki S."/>
            <person name="Fujita N."/>
        </authorList>
    </citation>
    <scope>NUCLEOTIDE SEQUENCE [LARGE SCALE GENOMIC DNA]</scope>
    <source>
        <strain evidence="3">NBRC 103574 / TAM6421</strain>
    </source>
</reference>
<evidence type="ECO:0000313" key="2">
    <source>
        <dbReference type="EMBL" id="BAL81975.1"/>
    </source>
</evidence>
<feature type="transmembrane region" description="Helical" evidence="1">
    <location>
        <begin position="12"/>
        <end position="32"/>
    </location>
</feature>
<name>I0GMI8_SELRL</name>
<protein>
    <recommendedName>
        <fullName evidence="4">Lipoprotein</fullName>
    </recommendedName>
</protein>
<dbReference type="KEGG" id="sri:SELR_02670"/>
<accession>I0GMI8</accession>
<sequence>MYKYTEKIRGHLFLAFSTDIMFVIFLSCVNFVNPHIMG</sequence>
<proteinExistence type="predicted"/>
<evidence type="ECO:0000256" key="1">
    <source>
        <dbReference type="SAM" id="Phobius"/>
    </source>
</evidence>
<dbReference type="EMBL" id="AP012292">
    <property type="protein sequence ID" value="BAL81975.1"/>
    <property type="molecule type" value="Genomic_DNA"/>
</dbReference>
<organism evidence="2 3">
    <name type="scientific">Selenomonas ruminantium subsp. lactilytica (strain NBRC 103574 / TAM6421)</name>
    <dbReference type="NCBI Taxonomy" id="927704"/>
    <lineage>
        <taxon>Bacteria</taxon>
        <taxon>Bacillati</taxon>
        <taxon>Bacillota</taxon>
        <taxon>Negativicutes</taxon>
        <taxon>Selenomonadales</taxon>
        <taxon>Selenomonadaceae</taxon>
        <taxon>Selenomonas</taxon>
    </lineage>
</organism>
<gene>
    <name evidence="2" type="ordered locus">SELR_02670</name>
</gene>
<dbReference type="PATRIC" id="fig|927704.6.peg.274"/>
<dbReference type="AlphaFoldDB" id="I0GMI8"/>